<dbReference type="Pfam" id="PF05116">
    <property type="entry name" value="S6PP"/>
    <property type="match status" value="1"/>
</dbReference>
<dbReference type="PANTHER" id="PTHR46521">
    <property type="entry name" value="SUCROSE-PHOSPHATASE 2-RELATED"/>
    <property type="match status" value="1"/>
</dbReference>
<dbReference type="SFLD" id="SFLDG01141">
    <property type="entry name" value="C2.B.1:_Sucrose_Phosphatase_Li"/>
    <property type="match status" value="1"/>
</dbReference>
<dbReference type="InterPro" id="IPR036412">
    <property type="entry name" value="HAD-like_sf"/>
</dbReference>
<keyword evidence="1 3" id="KW-0378">Hydrolase</keyword>
<name>A0A212JBD1_9PROT</name>
<evidence type="ECO:0000313" key="3">
    <source>
        <dbReference type="EMBL" id="SBV96719.1"/>
    </source>
</evidence>
<feature type="domain" description="Sucrose phosphatase-like" evidence="2">
    <location>
        <begin position="2"/>
        <end position="269"/>
    </location>
</feature>
<dbReference type="SFLD" id="SFLDG01140">
    <property type="entry name" value="C2.B:_Phosphomannomutase_and_P"/>
    <property type="match status" value="1"/>
</dbReference>
<dbReference type="GO" id="GO:0016791">
    <property type="term" value="F:phosphatase activity"/>
    <property type="evidence" value="ECO:0007669"/>
    <property type="project" value="UniProtKB-ARBA"/>
</dbReference>
<dbReference type="Gene3D" id="3.40.50.1000">
    <property type="entry name" value="HAD superfamily/HAD-like"/>
    <property type="match status" value="1"/>
</dbReference>
<dbReference type="EMBL" id="FLUO01000001">
    <property type="protein sequence ID" value="SBV96719.1"/>
    <property type="molecule type" value="Genomic_DNA"/>
</dbReference>
<accession>A0A212JBD1</accession>
<dbReference type="InterPro" id="IPR051518">
    <property type="entry name" value="Sucrose_Phosphatase"/>
</dbReference>
<dbReference type="InterPro" id="IPR006380">
    <property type="entry name" value="SPP-like_dom"/>
</dbReference>
<gene>
    <name evidence="3" type="ORF">KL86APRO_10795</name>
</gene>
<dbReference type="AlphaFoldDB" id="A0A212JBD1"/>
<dbReference type="InterPro" id="IPR023214">
    <property type="entry name" value="HAD_sf"/>
</dbReference>
<dbReference type="Gene3D" id="3.90.1070.10">
    <property type="match status" value="1"/>
</dbReference>
<reference evidence="3" key="1">
    <citation type="submission" date="2016-04" db="EMBL/GenBank/DDBJ databases">
        <authorList>
            <person name="Evans L.H."/>
            <person name="Alamgir A."/>
            <person name="Owens N."/>
            <person name="Weber N.D."/>
            <person name="Virtaneva K."/>
            <person name="Barbian K."/>
            <person name="Babar A."/>
            <person name="Rosenke K."/>
        </authorList>
    </citation>
    <scope>NUCLEOTIDE SEQUENCE</scope>
    <source>
        <strain evidence="3">86</strain>
    </source>
</reference>
<dbReference type="PANTHER" id="PTHR46521:SF4">
    <property type="entry name" value="SUCROSE-PHOSPHATASE 2-RELATED"/>
    <property type="match status" value="1"/>
</dbReference>
<evidence type="ECO:0000259" key="2">
    <source>
        <dbReference type="Pfam" id="PF05116"/>
    </source>
</evidence>
<proteinExistence type="predicted"/>
<dbReference type="InterPro" id="IPR006379">
    <property type="entry name" value="HAD-SF_hydro_IIB"/>
</dbReference>
<evidence type="ECO:0000256" key="1">
    <source>
        <dbReference type="ARBA" id="ARBA00022801"/>
    </source>
</evidence>
<organism evidence="3">
    <name type="scientific">uncultured Alphaproteobacteria bacterium</name>
    <dbReference type="NCBI Taxonomy" id="91750"/>
    <lineage>
        <taxon>Bacteria</taxon>
        <taxon>Pseudomonadati</taxon>
        <taxon>Pseudomonadota</taxon>
        <taxon>Alphaproteobacteria</taxon>
        <taxon>environmental samples</taxon>
    </lineage>
</organism>
<dbReference type="SFLD" id="SFLDS00003">
    <property type="entry name" value="Haloacid_Dehalogenase"/>
    <property type="match status" value="1"/>
</dbReference>
<protein>
    <submittedName>
        <fullName evidence="3">HAD-superfamily hydrolase, subfamily IIB</fullName>
    </submittedName>
</protein>
<dbReference type="NCBIfam" id="TIGR01484">
    <property type="entry name" value="HAD-SF-IIB"/>
    <property type="match status" value="1"/>
</dbReference>
<dbReference type="SUPFAM" id="SSF56784">
    <property type="entry name" value="HAD-like"/>
    <property type="match status" value="1"/>
</dbReference>
<sequence>MKLLLCCDLDRTLIPNGPQTLSDGAMDALHRLAARPEVTLAFVTGRSRTLVERAILKWRLPVPDVVAGDVGTSIYDVGPDRLWREWDAWAAVIAPDWNGRTHADLAAALEGLDDLNLQGADGQSRFKLSYTAPATADAGALVAAAAARLAPLGVNAEVTWSVDETVPIGLVDILPKSASKQGAVDCIRRERDFPPERTVFAGDSGNDLPVLAGPLRAILVANATDTVRTRALELAAANGKTDDLYLARGGFRGMNGCYAAGVLEGLTHFYPEVWGWLD</sequence>